<dbReference type="AlphaFoldDB" id="A0A094ZW91"/>
<name>A0A094ZW91_SCHHA</name>
<organism evidence="1">
    <name type="scientific">Schistosoma haematobium</name>
    <name type="common">Blood fluke</name>
    <dbReference type="NCBI Taxonomy" id="6185"/>
    <lineage>
        <taxon>Eukaryota</taxon>
        <taxon>Metazoa</taxon>
        <taxon>Spiralia</taxon>
        <taxon>Lophotrochozoa</taxon>
        <taxon>Platyhelminthes</taxon>
        <taxon>Trematoda</taxon>
        <taxon>Digenea</taxon>
        <taxon>Strigeidida</taxon>
        <taxon>Schistosomatoidea</taxon>
        <taxon>Schistosomatidae</taxon>
        <taxon>Schistosoma</taxon>
    </lineage>
</organism>
<evidence type="ECO:0000313" key="1">
    <source>
        <dbReference type="EMBL" id="KGB37439.1"/>
    </source>
</evidence>
<protein>
    <submittedName>
        <fullName evidence="1">Uncharacterized protein</fullName>
    </submittedName>
</protein>
<dbReference type="EMBL" id="KL250884">
    <property type="protein sequence ID" value="KGB37439.1"/>
    <property type="molecule type" value="Genomic_DNA"/>
</dbReference>
<reference evidence="1" key="1">
    <citation type="journal article" date="2012" name="Nat. Genet.">
        <title>Whole-genome sequence of Schistosoma haematobium.</title>
        <authorList>
            <person name="Young N.D."/>
            <person name="Jex A.R."/>
            <person name="Li B."/>
            <person name="Liu S."/>
            <person name="Yang L."/>
            <person name="Xiong Z."/>
            <person name="Li Y."/>
            <person name="Cantacessi C."/>
            <person name="Hall R.S."/>
            <person name="Xu X."/>
            <person name="Chen F."/>
            <person name="Wu X."/>
            <person name="Zerlotini A."/>
            <person name="Oliveira G."/>
            <person name="Hofmann A."/>
            <person name="Zhang G."/>
            <person name="Fang X."/>
            <person name="Kang Y."/>
            <person name="Campbell B.E."/>
            <person name="Loukas A."/>
            <person name="Ranganathan S."/>
            <person name="Rollinson D."/>
            <person name="Rinaldi G."/>
            <person name="Brindley P.J."/>
            <person name="Yang H."/>
            <person name="Wang J."/>
            <person name="Wang J."/>
            <person name="Gasser R.B."/>
        </authorList>
    </citation>
    <scope>NUCLEOTIDE SEQUENCE [LARGE SCALE GENOMIC DNA]</scope>
</reference>
<gene>
    <name evidence="1" type="ORF">MS3_05779</name>
</gene>
<proteinExistence type="predicted"/>
<sequence>MTLRSDPVLDNLKTVDEQNNLVYNDTTYLGRLFLFKTYFANIFAPARKPEFNFSHLMYFSENTSLTSESNGYINNAGRFRSEINIVPNRKVVVESSPNYLNSVSFDLSLKIKDSSNSLTKNHLSVENFETTNDNDSVKNYDCLSIPDESRSNEGIVNDHLGGFNDTQLINHFKNNLLKTTSQTNQSQRQSQRSSYETGLNQLDNSEIQPISTIQQSQSFGTGNNVTNFDDEYFMFDHEPYSIYNNSSGMNFKSTTTPLHLENPERETRCLFRLIEGDNRCSELMS</sequence>
<accession>A0A094ZW91</accession>